<evidence type="ECO:0008006" key="3">
    <source>
        <dbReference type="Google" id="ProtNLM"/>
    </source>
</evidence>
<organism evidence="1 2">
    <name type="scientific">Mycobacterium phage SWU1</name>
    <dbReference type="NCBI Taxonomy" id="1175504"/>
    <lineage>
        <taxon>Viruses</taxon>
        <taxon>Duplodnaviria</taxon>
        <taxon>Heunggongvirae</taxon>
        <taxon>Uroviricota</taxon>
        <taxon>Caudoviricetes</taxon>
        <taxon>Fromanvirus</taxon>
        <taxon>Fromanvirus SWU1</taxon>
    </lineage>
</organism>
<evidence type="ECO:0000313" key="2">
    <source>
        <dbReference type="Proteomes" id="UP000002876"/>
    </source>
</evidence>
<protein>
    <recommendedName>
        <fullName evidence="3">ParB-like nuclease domain protein</fullName>
    </recommendedName>
</protein>
<dbReference type="EMBL" id="JF946695">
    <property type="protein sequence ID" value="AFI24996.1"/>
    <property type="molecule type" value="Genomic_DNA"/>
</dbReference>
<sequence length="106" mass="11958">MTTDEVAQLRASDCMSCAGVDCTVADSGPVLEEFYQTTPRYNYQGGVTGKFWAKVHEVVDILNSSNEWPFEPLEVSRDRKTLWDGHHRSNAAILAGWDKPIPVEEW</sequence>
<dbReference type="OrthoDB" id="18910at10239"/>
<proteinExistence type="predicted"/>
<keyword evidence="2" id="KW-1185">Reference proteome</keyword>
<dbReference type="KEGG" id="vg:12978838"/>
<dbReference type="RefSeq" id="YP_006383006.1">
    <property type="nucleotide sequence ID" value="NC_017973.1"/>
</dbReference>
<name>I1V1L8_9CAUD</name>
<dbReference type="Proteomes" id="UP000002876">
    <property type="component" value="Segment"/>
</dbReference>
<dbReference type="GeneID" id="12978838"/>
<evidence type="ECO:0000313" key="1">
    <source>
        <dbReference type="EMBL" id="AFI24996.1"/>
    </source>
</evidence>
<reference evidence="1 2" key="1">
    <citation type="journal article" date="2012" name="J. Virol.">
        <title>Biology of a Novel Mycobacteriophage, SWU1, Isolated from Chinese Soil as Revealed by Genomic Characteristics.</title>
        <authorList>
            <person name="Fan X."/>
            <person name="Teng T."/>
            <person name="Wang H."/>
            <person name="Xie J."/>
        </authorList>
    </citation>
    <scope>NUCLEOTIDE SEQUENCE [LARGE SCALE GENOMIC DNA]</scope>
</reference>
<accession>I1V1L8</accession>